<dbReference type="PROSITE" id="PS50157">
    <property type="entry name" value="ZINC_FINGER_C2H2_2"/>
    <property type="match status" value="7"/>
</dbReference>
<gene>
    <name evidence="10" type="ORF">C7M84_011726</name>
</gene>
<dbReference type="AlphaFoldDB" id="A0A423T0P5"/>
<feature type="domain" description="C2H2-type" evidence="9">
    <location>
        <begin position="577"/>
        <end position="604"/>
    </location>
</feature>
<dbReference type="GO" id="GO:0005634">
    <property type="term" value="C:nucleus"/>
    <property type="evidence" value="ECO:0007669"/>
    <property type="project" value="UniProtKB-SubCell"/>
</dbReference>
<dbReference type="Proteomes" id="UP000283509">
    <property type="component" value="Unassembled WGS sequence"/>
</dbReference>
<reference evidence="10 11" key="1">
    <citation type="submission" date="2018-04" db="EMBL/GenBank/DDBJ databases">
        <authorList>
            <person name="Zhang X."/>
            <person name="Yuan J."/>
            <person name="Li F."/>
            <person name="Xiang J."/>
        </authorList>
    </citation>
    <scope>NUCLEOTIDE SEQUENCE [LARGE SCALE GENOMIC DNA]</scope>
    <source>
        <tissue evidence="10">Muscle</tissue>
    </source>
</reference>
<keyword evidence="5" id="KW-0862">Zinc</keyword>
<name>A0A423T0P5_PENVA</name>
<dbReference type="PANTHER" id="PTHR24376">
    <property type="entry name" value="ZINC FINGER PROTEIN"/>
    <property type="match status" value="1"/>
</dbReference>
<keyword evidence="11" id="KW-1185">Reference proteome</keyword>
<dbReference type="InterPro" id="IPR013087">
    <property type="entry name" value="Znf_C2H2_type"/>
</dbReference>
<feature type="domain" description="C2H2-type" evidence="9">
    <location>
        <begin position="35"/>
        <end position="63"/>
    </location>
</feature>
<comment type="subcellular location">
    <subcellularLocation>
        <location evidence="1">Nucleus</location>
    </subcellularLocation>
</comment>
<reference evidence="10 11" key="2">
    <citation type="submission" date="2019-01" db="EMBL/GenBank/DDBJ databases">
        <title>The decoding of complex shrimp genome reveals the adaptation for benthos swimmer, frequently molting mechanism and breeding impact on genome.</title>
        <authorList>
            <person name="Sun Y."/>
            <person name="Gao Y."/>
            <person name="Yu Y."/>
        </authorList>
    </citation>
    <scope>NUCLEOTIDE SEQUENCE [LARGE SCALE GENOMIC DNA]</scope>
    <source>
        <tissue evidence="10">Muscle</tissue>
    </source>
</reference>
<evidence type="ECO:0000256" key="5">
    <source>
        <dbReference type="ARBA" id="ARBA00022833"/>
    </source>
</evidence>
<dbReference type="Pfam" id="PF00096">
    <property type="entry name" value="zf-C2H2"/>
    <property type="match status" value="3"/>
</dbReference>
<feature type="domain" description="C2H2-type" evidence="9">
    <location>
        <begin position="517"/>
        <end position="545"/>
    </location>
</feature>
<accession>A0A423T0P5</accession>
<dbReference type="Gene3D" id="3.30.160.60">
    <property type="entry name" value="Classic Zinc Finger"/>
    <property type="match status" value="9"/>
</dbReference>
<dbReference type="FunFam" id="3.30.160.60:FF:001732">
    <property type="entry name" value="Zgc:162936"/>
    <property type="match status" value="1"/>
</dbReference>
<feature type="domain" description="C2H2-type" evidence="9">
    <location>
        <begin position="375"/>
        <end position="397"/>
    </location>
</feature>
<proteinExistence type="predicted"/>
<dbReference type="GO" id="GO:0001228">
    <property type="term" value="F:DNA-binding transcription activator activity, RNA polymerase II-specific"/>
    <property type="evidence" value="ECO:0007669"/>
    <property type="project" value="TreeGrafter"/>
</dbReference>
<evidence type="ECO:0000256" key="4">
    <source>
        <dbReference type="ARBA" id="ARBA00022771"/>
    </source>
</evidence>
<feature type="domain" description="C2H2-type" evidence="9">
    <location>
        <begin position="548"/>
        <end position="576"/>
    </location>
</feature>
<evidence type="ECO:0000256" key="8">
    <source>
        <dbReference type="SAM" id="MobiDB-lite"/>
    </source>
</evidence>
<evidence type="ECO:0000313" key="11">
    <source>
        <dbReference type="Proteomes" id="UP000283509"/>
    </source>
</evidence>
<dbReference type="GO" id="GO:0008270">
    <property type="term" value="F:zinc ion binding"/>
    <property type="evidence" value="ECO:0007669"/>
    <property type="project" value="UniProtKB-KW"/>
</dbReference>
<dbReference type="SMART" id="SM00355">
    <property type="entry name" value="ZnF_C2H2"/>
    <property type="match status" value="17"/>
</dbReference>
<evidence type="ECO:0000256" key="6">
    <source>
        <dbReference type="ARBA" id="ARBA00023242"/>
    </source>
</evidence>
<evidence type="ECO:0000313" key="10">
    <source>
        <dbReference type="EMBL" id="ROT70011.1"/>
    </source>
</evidence>
<dbReference type="EMBL" id="QCYY01002484">
    <property type="protein sequence ID" value="ROT70011.1"/>
    <property type="molecule type" value="Genomic_DNA"/>
</dbReference>
<dbReference type="PROSITE" id="PS00028">
    <property type="entry name" value="ZINC_FINGER_C2H2_1"/>
    <property type="match status" value="11"/>
</dbReference>
<evidence type="ECO:0000256" key="2">
    <source>
        <dbReference type="ARBA" id="ARBA00022723"/>
    </source>
</evidence>
<sequence length="726" mass="82143">MPSVWSLQAEAVWLRKGGGAGDGADDATSAASGRPACPVCGAAFSFQSQLRRHVRYEHPNVDAQRILAGSSVAAAQHQEDLLMEMKEEATGDNAPVPINLSCIWCDCDFNVKEAYDEHLDEHNKQAYQQYLETLLEPFEGAESVVIDKVEEQGDSGGEGGEEAPAGEGGAPRKRPAPDSKDTDKLRKTKASRGADQDGLKCAYCGFSSLVSVSMERHMDKCHDSVARQCRLCGELCKDASSLKVHVVHHFNGVMTCPVCPVRFSIRDHLLAHLDLCHKSGYAISCSHCNLSFNDYESFEAHEAREHGRGGVRVCELCLKEVLAFDFHKHMLDHEDVALANGETQPHACNLCRSSFMFATQLYHHKYKDHPESFAYKCDECERKFRTEWMLLSHKWGHKYGSHQCPACKLKFRQVDQLKRHLLGAHPEVDGFCCKYCPITLKNYSTYVQHLKFKHPKEAGYDKRPVRCKICGESFAHKVQWKYHMRNHSQAMQTCEVCGITVKNLEIHMNLHTKEKKYECRQCGAVYHNKASFHFHMKRVHMGQEVRKHICHTCKKGFLTPADLRIHLSRVHHGERNYWCTTCSKGYKSKVSLTYHQRLHTGERPHQCTLCGRSFRVPSYLKRHMEHDHRAQYPGVYFKQGRPKSQEQRGQPRRRNAQQAGQEDARATELAEGLEDGSAPIPEIVQITVPMEMGGEVISAVGSVQDLGQGQSYDVEQDGVVYVVYES</sequence>
<protein>
    <recommendedName>
        <fullName evidence="9">C2H2-type domain-containing protein</fullName>
    </recommendedName>
</protein>
<keyword evidence="6" id="KW-0539">Nucleus</keyword>
<dbReference type="STRING" id="6689.A0A423T0P5"/>
<dbReference type="GO" id="GO:0000978">
    <property type="term" value="F:RNA polymerase II cis-regulatory region sequence-specific DNA binding"/>
    <property type="evidence" value="ECO:0007669"/>
    <property type="project" value="TreeGrafter"/>
</dbReference>
<feature type="region of interest" description="Disordered" evidence="8">
    <location>
        <begin position="151"/>
        <end position="191"/>
    </location>
</feature>
<evidence type="ECO:0000256" key="7">
    <source>
        <dbReference type="PROSITE-ProRule" id="PRU00042"/>
    </source>
</evidence>
<feature type="compositionally biased region" description="Basic and acidic residues" evidence="8">
    <location>
        <begin position="175"/>
        <end position="185"/>
    </location>
</feature>
<keyword evidence="2" id="KW-0479">Metal-binding</keyword>
<dbReference type="PANTHER" id="PTHR24376:SF235">
    <property type="entry name" value="C2H2-TYPE DOMAIN-CONTAINING PROTEIN"/>
    <property type="match status" value="1"/>
</dbReference>
<feature type="domain" description="C2H2-type" evidence="9">
    <location>
        <begin position="465"/>
        <end position="492"/>
    </location>
</feature>
<keyword evidence="3" id="KW-0677">Repeat</keyword>
<dbReference type="OrthoDB" id="6338024at2759"/>
<dbReference type="SUPFAM" id="SSF57667">
    <property type="entry name" value="beta-beta-alpha zinc fingers"/>
    <property type="match status" value="6"/>
</dbReference>
<dbReference type="InterPro" id="IPR036236">
    <property type="entry name" value="Znf_C2H2_sf"/>
</dbReference>
<feature type="domain" description="C2H2-type" evidence="9">
    <location>
        <begin position="605"/>
        <end position="633"/>
    </location>
</feature>
<dbReference type="GO" id="GO:0005694">
    <property type="term" value="C:chromosome"/>
    <property type="evidence" value="ECO:0007669"/>
    <property type="project" value="UniProtKB-ARBA"/>
</dbReference>
<feature type="region of interest" description="Disordered" evidence="8">
    <location>
        <begin position="631"/>
        <end position="676"/>
    </location>
</feature>
<evidence type="ECO:0000256" key="1">
    <source>
        <dbReference type="ARBA" id="ARBA00004123"/>
    </source>
</evidence>
<evidence type="ECO:0000256" key="3">
    <source>
        <dbReference type="ARBA" id="ARBA00022737"/>
    </source>
</evidence>
<evidence type="ECO:0000259" key="9">
    <source>
        <dbReference type="PROSITE" id="PS50157"/>
    </source>
</evidence>
<keyword evidence="4 7" id="KW-0863">Zinc-finger</keyword>
<organism evidence="10 11">
    <name type="scientific">Penaeus vannamei</name>
    <name type="common">Whiteleg shrimp</name>
    <name type="synonym">Litopenaeus vannamei</name>
    <dbReference type="NCBI Taxonomy" id="6689"/>
    <lineage>
        <taxon>Eukaryota</taxon>
        <taxon>Metazoa</taxon>
        <taxon>Ecdysozoa</taxon>
        <taxon>Arthropoda</taxon>
        <taxon>Crustacea</taxon>
        <taxon>Multicrustacea</taxon>
        <taxon>Malacostraca</taxon>
        <taxon>Eumalacostraca</taxon>
        <taxon>Eucarida</taxon>
        <taxon>Decapoda</taxon>
        <taxon>Dendrobranchiata</taxon>
        <taxon>Penaeoidea</taxon>
        <taxon>Penaeidae</taxon>
        <taxon>Penaeus</taxon>
    </lineage>
</organism>
<comment type="caution">
    <text evidence="10">The sequence shown here is derived from an EMBL/GenBank/DDBJ whole genome shotgun (WGS) entry which is preliminary data.</text>
</comment>